<organism evidence="2 3">
    <name type="scientific">Spinacia oleracea</name>
    <name type="common">Spinach</name>
    <dbReference type="NCBI Taxonomy" id="3562"/>
    <lineage>
        <taxon>Eukaryota</taxon>
        <taxon>Viridiplantae</taxon>
        <taxon>Streptophyta</taxon>
        <taxon>Embryophyta</taxon>
        <taxon>Tracheophyta</taxon>
        <taxon>Spermatophyta</taxon>
        <taxon>Magnoliopsida</taxon>
        <taxon>eudicotyledons</taxon>
        <taxon>Gunneridae</taxon>
        <taxon>Pentapetalae</taxon>
        <taxon>Caryophyllales</taxon>
        <taxon>Chenopodiaceae</taxon>
        <taxon>Chenopodioideae</taxon>
        <taxon>Anserineae</taxon>
        <taxon>Spinacia</taxon>
    </lineage>
</organism>
<gene>
    <name evidence="3" type="primary">LOC130462061</name>
</gene>
<protein>
    <submittedName>
        <fullName evidence="3">Uncharacterized protein</fullName>
    </submittedName>
</protein>
<feature type="region of interest" description="Disordered" evidence="1">
    <location>
        <begin position="1"/>
        <end position="38"/>
    </location>
</feature>
<sequence>MPHHTRRKLAERSVVRAAMEDAPDDEAAATNASEGGMIPRSLPAFVGTGWSPSDIVFRSDFHLSQRPRAGLADGEPFRTFWSLAELQKAFRAICADEEAMEIWLQTGLVDFRRAMGDTPRRTGIKPRLQALLER</sequence>
<keyword evidence="2" id="KW-1185">Reference proteome</keyword>
<dbReference type="RefSeq" id="XP_056686393.1">
    <property type="nucleotide sequence ID" value="XM_056830415.1"/>
</dbReference>
<reference evidence="2" key="1">
    <citation type="journal article" date="2021" name="Nat. Commun.">
        <title>Genomic analyses provide insights into spinach domestication and the genetic basis of agronomic traits.</title>
        <authorList>
            <person name="Cai X."/>
            <person name="Sun X."/>
            <person name="Xu C."/>
            <person name="Sun H."/>
            <person name="Wang X."/>
            <person name="Ge C."/>
            <person name="Zhang Z."/>
            <person name="Wang Q."/>
            <person name="Fei Z."/>
            <person name="Jiao C."/>
            <person name="Wang Q."/>
        </authorList>
    </citation>
    <scope>NUCLEOTIDE SEQUENCE [LARGE SCALE GENOMIC DNA]</scope>
    <source>
        <strain evidence="2">cv. Varoflay</strain>
    </source>
</reference>
<evidence type="ECO:0000313" key="2">
    <source>
        <dbReference type="Proteomes" id="UP000813463"/>
    </source>
</evidence>
<dbReference type="Proteomes" id="UP000813463">
    <property type="component" value="Chromosome 5"/>
</dbReference>
<proteinExistence type="predicted"/>
<evidence type="ECO:0000313" key="3">
    <source>
        <dbReference type="RefSeq" id="XP_056686393.1"/>
    </source>
</evidence>
<dbReference type="GeneID" id="130462061"/>
<accession>A0ABM3QSQ6</accession>
<reference evidence="3" key="2">
    <citation type="submission" date="2025-08" db="UniProtKB">
        <authorList>
            <consortium name="RefSeq"/>
        </authorList>
    </citation>
    <scope>IDENTIFICATION</scope>
    <source>
        <tissue evidence="3">Leaf</tissue>
    </source>
</reference>
<name>A0ABM3QSQ6_SPIOL</name>
<evidence type="ECO:0000256" key="1">
    <source>
        <dbReference type="SAM" id="MobiDB-lite"/>
    </source>
</evidence>